<gene>
    <name evidence="2" type="ORF">OJ996_25965</name>
</gene>
<accession>A0ABT3GB36</accession>
<dbReference type="EMBL" id="JAPDDR010000025">
    <property type="protein sequence ID" value="MCW1917062.1"/>
    <property type="molecule type" value="Genomic_DNA"/>
</dbReference>
<dbReference type="Proteomes" id="UP001165653">
    <property type="component" value="Unassembled WGS sequence"/>
</dbReference>
<reference evidence="2" key="1">
    <citation type="submission" date="2022-10" db="EMBL/GenBank/DDBJ databases">
        <title>Luteolibacter sp. GHJ8, whole genome shotgun sequencing project.</title>
        <authorList>
            <person name="Zhao G."/>
            <person name="Shen L."/>
        </authorList>
    </citation>
    <scope>NUCLEOTIDE SEQUENCE</scope>
    <source>
        <strain evidence="2">GHJ8</strain>
    </source>
</reference>
<proteinExistence type="predicted"/>
<sequence>MKSLGSGELHGRGETACFLLRRRHARFGKFEHGRSGLIGTEDSALGCLNGDIAQALDRARSEIGSRGHLHDRGFELAGGIETLNQRGPDPGDAEQGADVRQSREPAGEALGALLHVLRERIELVREGGGVEAHADLQRAKRCRALRKGAVTSSE</sequence>
<keyword evidence="3" id="KW-1185">Reference proteome</keyword>
<evidence type="ECO:0000313" key="3">
    <source>
        <dbReference type="Proteomes" id="UP001165653"/>
    </source>
</evidence>
<feature type="region of interest" description="Disordered" evidence="1">
    <location>
        <begin position="81"/>
        <end position="105"/>
    </location>
</feature>
<evidence type="ECO:0000313" key="2">
    <source>
        <dbReference type="EMBL" id="MCW1917062.1"/>
    </source>
</evidence>
<evidence type="ECO:0000256" key="1">
    <source>
        <dbReference type="SAM" id="MobiDB-lite"/>
    </source>
</evidence>
<protein>
    <submittedName>
        <fullName evidence="2">Uncharacterized protein</fullName>
    </submittedName>
</protein>
<organism evidence="2 3">
    <name type="scientific">Luteolibacter rhizosphaerae</name>
    <dbReference type="NCBI Taxonomy" id="2989719"/>
    <lineage>
        <taxon>Bacteria</taxon>
        <taxon>Pseudomonadati</taxon>
        <taxon>Verrucomicrobiota</taxon>
        <taxon>Verrucomicrobiia</taxon>
        <taxon>Verrucomicrobiales</taxon>
        <taxon>Verrucomicrobiaceae</taxon>
        <taxon>Luteolibacter</taxon>
    </lineage>
</organism>
<name>A0ABT3GB36_9BACT</name>
<comment type="caution">
    <text evidence="2">The sequence shown here is derived from an EMBL/GenBank/DDBJ whole genome shotgun (WGS) entry which is preliminary data.</text>
</comment>